<comment type="caution">
    <text evidence="1">The sequence shown here is derived from an EMBL/GenBank/DDBJ whole genome shotgun (WGS) entry which is preliminary data.</text>
</comment>
<protein>
    <submittedName>
        <fullName evidence="1">Uncharacterized protein</fullName>
    </submittedName>
</protein>
<accession>A0A0F8YLG0</accession>
<reference evidence="1" key="1">
    <citation type="journal article" date="2015" name="Nature">
        <title>Complex archaea that bridge the gap between prokaryotes and eukaryotes.</title>
        <authorList>
            <person name="Spang A."/>
            <person name="Saw J.H."/>
            <person name="Jorgensen S.L."/>
            <person name="Zaremba-Niedzwiedzka K."/>
            <person name="Martijn J."/>
            <person name="Lind A.E."/>
            <person name="van Eijk R."/>
            <person name="Schleper C."/>
            <person name="Guy L."/>
            <person name="Ettema T.J."/>
        </authorList>
    </citation>
    <scope>NUCLEOTIDE SEQUENCE</scope>
</reference>
<evidence type="ECO:0000313" key="1">
    <source>
        <dbReference type="EMBL" id="KKK54999.1"/>
    </source>
</evidence>
<gene>
    <name evidence="1" type="ORF">LCGC14_3079000</name>
</gene>
<proteinExistence type="predicted"/>
<name>A0A0F8YLG0_9ZZZZ</name>
<sequence>MKKGQKKPRDKYHKVKDKWIKATEKWLLLLWLPDFNISWYFNEIPDEDEGRDGWKPIASVVAKPHYFDAVITADPAQLILMDDDDLDSKACHEVMHIVLSPYHEWGETMLATMDKKEVLGYREYELVSNERVTSRLAQIVRKLFKNSKDGPCCHKHEPKQRIPKAKKS</sequence>
<dbReference type="EMBL" id="LAZR01065707">
    <property type="protein sequence ID" value="KKK54999.1"/>
    <property type="molecule type" value="Genomic_DNA"/>
</dbReference>
<dbReference type="AlphaFoldDB" id="A0A0F8YLG0"/>
<organism evidence="1">
    <name type="scientific">marine sediment metagenome</name>
    <dbReference type="NCBI Taxonomy" id="412755"/>
    <lineage>
        <taxon>unclassified sequences</taxon>
        <taxon>metagenomes</taxon>
        <taxon>ecological metagenomes</taxon>
    </lineage>
</organism>